<evidence type="ECO:0000256" key="4">
    <source>
        <dbReference type="ARBA" id="ARBA00022630"/>
    </source>
</evidence>
<dbReference type="InterPro" id="IPR018168">
    <property type="entry name" value="Ubi_Hdrlase_CS"/>
</dbReference>
<evidence type="ECO:0000256" key="2">
    <source>
        <dbReference type="ARBA" id="ARBA00004749"/>
    </source>
</evidence>
<proteinExistence type="inferred from homology"/>
<evidence type="ECO:0000259" key="9">
    <source>
        <dbReference type="Pfam" id="PF01494"/>
    </source>
</evidence>
<evidence type="ECO:0000256" key="1">
    <source>
        <dbReference type="ARBA" id="ARBA00001974"/>
    </source>
</evidence>
<dbReference type="Proteomes" id="UP000705230">
    <property type="component" value="Unassembled WGS sequence"/>
</dbReference>
<dbReference type="AlphaFoldDB" id="A0A937SAW8"/>
<keyword evidence="6" id="KW-0560">Oxidoreductase</keyword>
<protein>
    <submittedName>
        <fullName evidence="10">FAD-dependent monooxygenase</fullName>
    </submittedName>
</protein>
<dbReference type="PANTHER" id="PTHR43876">
    <property type="entry name" value="UBIQUINONE BIOSYNTHESIS MONOOXYGENASE COQ6, MITOCHONDRIAL"/>
    <property type="match status" value="1"/>
</dbReference>
<dbReference type="FunFam" id="3.50.50.60:FF:000021">
    <property type="entry name" value="Ubiquinone biosynthesis monooxygenase COQ6"/>
    <property type="match status" value="1"/>
</dbReference>
<accession>A0A937SAW8</accession>
<dbReference type="InterPro" id="IPR036188">
    <property type="entry name" value="FAD/NAD-bd_sf"/>
</dbReference>
<dbReference type="GO" id="GO:0006744">
    <property type="term" value="P:ubiquinone biosynthetic process"/>
    <property type="evidence" value="ECO:0007669"/>
    <property type="project" value="InterPro"/>
</dbReference>
<comment type="pathway">
    <text evidence="2">Cofactor biosynthesis; ubiquinone biosynthesis.</text>
</comment>
<organism evidence="10 11">
    <name type="scientific">SAR86 cluster bacterium</name>
    <dbReference type="NCBI Taxonomy" id="2030880"/>
    <lineage>
        <taxon>Bacteria</taxon>
        <taxon>Pseudomonadati</taxon>
        <taxon>Pseudomonadota</taxon>
        <taxon>Gammaproteobacteria</taxon>
        <taxon>SAR86 cluster</taxon>
    </lineage>
</organism>
<dbReference type="GO" id="GO:0016705">
    <property type="term" value="F:oxidoreductase activity, acting on paired donors, with incorporation or reduction of molecular oxygen"/>
    <property type="evidence" value="ECO:0007669"/>
    <property type="project" value="InterPro"/>
</dbReference>
<sequence length="383" mass="42325">MEHPVIISGGGIIGCYVHLRLIQAGILSQVIEKGSPLKVSSQNIRTISLNPSTYKLLLEIGIELESASVKTIKVSDGDSSGRIQFTADEVNEEALSHVAMFDELLEKIQDKALNAIKYESEITSISKLDTLTKITLNNNSELKTSLLIGSDGRNSPVAKLSNFVSKTNDYKQTAFTFLAKEKSDHNNSTASQIFSNKGIFALMPIKHLNENMFSVVWSVPNELLKDTNKDNFIAENIDAMTSKINSKITLESNIISFPLSNHHLDSYMKEGVVVVGDAAHSIHPLAGQGINLGFADADILCEEIIEAFKKGYSIGSYRVLKKYEIRRKSINEIMLKAMDGFIGLFGSNNIYIKVLRGLGLKFFNKISFMKVFFINHASGSHKL</sequence>
<evidence type="ECO:0000256" key="7">
    <source>
        <dbReference type="ARBA" id="ARBA00023033"/>
    </source>
</evidence>
<dbReference type="GO" id="GO:0071949">
    <property type="term" value="F:FAD binding"/>
    <property type="evidence" value="ECO:0007669"/>
    <property type="project" value="InterPro"/>
</dbReference>
<keyword evidence="5" id="KW-0274">FAD</keyword>
<gene>
    <name evidence="10" type="ORF">ISR29_04725</name>
</gene>
<evidence type="ECO:0000313" key="10">
    <source>
        <dbReference type="EMBL" id="MBL6903487.1"/>
    </source>
</evidence>
<dbReference type="InterPro" id="IPR051205">
    <property type="entry name" value="UbiH/COQ6_monooxygenase"/>
</dbReference>
<dbReference type="EMBL" id="JADHSG010000006">
    <property type="protein sequence ID" value="MBL6903487.1"/>
    <property type="molecule type" value="Genomic_DNA"/>
</dbReference>
<keyword evidence="7 10" id="KW-0503">Monooxygenase</keyword>
<comment type="cofactor">
    <cofactor evidence="1">
        <name>FAD</name>
        <dbReference type="ChEBI" id="CHEBI:57692"/>
    </cofactor>
</comment>
<evidence type="ECO:0000256" key="6">
    <source>
        <dbReference type="ARBA" id="ARBA00023002"/>
    </source>
</evidence>
<evidence type="ECO:0000313" key="11">
    <source>
        <dbReference type="Proteomes" id="UP000705230"/>
    </source>
</evidence>
<dbReference type="InterPro" id="IPR002938">
    <property type="entry name" value="FAD-bd"/>
</dbReference>
<reference evidence="10" key="1">
    <citation type="submission" date="2020-10" db="EMBL/GenBank/DDBJ databases">
        <title>Microbiome of the Black Sea water column analyzed by genome centric metagenomics.</title>
        <authorList>
            <person name="Cabello-Yeves P.J."/>
            <person name="Callieri C."/>
            <person name="Picazo A."/>
            <person name="Mehrshad M."/>
            <person name="Haro-Moreno J.M."/>
            <person name="Roda-Garcia J."/>
            <person name="Dzembekova N."/>
            <person name="Slabakova V."/>
            <person name="Slabakova N."/>
            <person name="Moncheva S."/>
            <person name="Rodriguez-Valera F."/>
        </authorList>
    </citation>
    <scope>NUCLEOTIDE SEQUENCE</scope>
    <source>
        <strain evidence="10">BS30m-G43</strain>
    </source>
</reference>
<evidence type="ECO:0000256" key="8">
    <source>
        <dbReference type="ARBA" id="ARBA00065734"/>
    </source>
</evidence>
<comment type="subunit">
    <text evidence="8">Component of the Ubi complex metabolon, which regroups five ubiquinone biosynthesis proteins (UbiE, UbiF, UbiG, UbiH and UbiI) and two accessory factors (UbiK and the lipid-binding protein UbiJ).</text>
</comment>
<dbReference type="PANTHER" id="PTHR43876:SF7">
    <property type="entry name" value="UBIQUINONE BIOSYNTHESIS MONOOXYGENASE COQ6, MITOCHONDRIAL"/>
    <property type="match status" value="1"/>
</dbReference>
<keyword evidence="4" id="KW-0285">Flavoprotein</keyword>
<dbReference type="GO" id="GO:0110142">
    <property type="term" value="C:ubiquinone biosynthesis complex"/>
    <property type="evidence" value="ECO:0007669"/>
    <property type="project" value="UniProtKB-ARBA"/>
</dbReference>
<evidence type="ECO:0000256" key="3">
    <source>
        <dbReference type="ARBA" id="ARBA00005349"/>
    </source>
</evidence>
<comment type="similarity">
    <text evidence="3">Belongs to the UbiH/COQ6 family.</text>
</comment>
<dbReference type="PRINTS" id="PR00420">
    <property type="entry name" value="RNGMNOXGNASE"/>
</dbReference>
<dbReference type="Pfam" id="PF01494">
    <property type="entry name" value="FAD_binding_3"/>
    <property type="match status" value="1"/>
</dbReference>
<dbReference type="NCBIfam" id="TIGR01988">
    <property type="entry name" value="Ubi-OHases"/>
    <property type="match status" value="1"/>
</dbReference>
<dbReference type="InterPro" id="IPR010971">
    <property type="entry name" value="UbiH/COQ6"/>
</dbReference>
<dbReference type="GO" id="GO:0004497">
    <property type="term" value="F:monooxygenase activity"/>
    <property type="evidence" value="ECO:0007669"/>
    <property type="project" value="UniProtKB-KW"/>
</dbReference>
<name>A0A937SAW8_9GAMM</name>
<dbReference type="SUPFAM" id="SSF51905">
    <property type="entry name" value="FAD/NAD(P)-binding domain"/>
    <property type="match status" value="1"/>
</dbReference>
<dbReference type="PROSITE" id="PS01304">
    <property type="entry name" value="UBIH"/>
    <property type="match status" value="1"/>
</dbReference>
<dbReference type="Gene3D" id="3.50.50.60">
    <property type="entry name" value="FAD/NAD(P)-binding domain"/>
    <property type="match status" value="2"/>
</dbReference>
<feature type="domain" description="FAD-binding" evidence="9">
    <location>
        <begin position="3"/>
        <end position="332"/>
    </location>
</feature>
<comment type="caution">
    <text evidence="10">The sequence shown here is derived from an EMBL/GenBank/DDBJ whole genome shotgun (WGS) entry which is preliminary data.</text>
</comment>
<evidence type="ECO:0000256" key="5">
    <source>
        <dbReference type="ARBA" id="ARBA00022827"/>
    </source>
</evidence>